<evidence type="ECO:0000256" key="2">
    <source>
        <dbReference type="ARBA" id="ARBA00022670"/>
    </source>
</evidence>
<dbReference type="GO" id="GO:0006508">
    <property type="term" value="P:proteolysis"/>
    <property type="evidence" value="ECO:0007669"/>
    <property type="project" value="UniProtKB-KW"/>
</dbReference>
<organism evidence="6 7">
    <name type="scientific">Gaoshiqia sediminis</name>
    <dbReference type="NCBI Taxonomy" id="2986998"/>
    <lineage>
        <taxon>Bacteria</taxon>
        <taxon>Pseudomonadati</taxon>
        <taxon>Bacteroidota</taxon>
        <taxon>Bacteroidia</taxon>
        <taxon>Marinilabiliales</taxon>
        <taxon>Prolixibacteraceae</taxon>
        <taxon>Gaoshiqia</taxon>
    </lineage>
</organism>
<dbReference type="Pfam" id="PF04586">
    <property type="entry name" value="Peptidase_S78"/>
    <property type="match status" value="1"/>
</dbReference>
<reference evidence="6" key="1">
    <citation type="submission" date="2022-10" db="EMBL/GenBank/DDBJ databases">
        <title>Gaoshiqiia sediminis gen. nov., sp. nov., isolated from coastal sediment.</title>
        <authorList>
            <person name="Yu W.X."/>
            <person name="Mu D.S."/>
            <person name="Du J.Z."/>
            <person name="Liang Y.Q."/>
        </authorList>
    </citation>
    <scope>NUCLEOTIDE SEQUENCE</scope>
    <source>
        <strain evidence="6">A06</strain>
    </source>
</reference>
<keyword evidence="3" id="KW-0378">Hydrolase</keyword>
<dbReference type="AlphaFoldDB" id="A0AA41YBG0"/>
<evidence type="ECO:0000313" key="7">
    <source>
        <dbReference type="Proteomes" id="UP001163821"/>
    </source>
</evidence>
<keyword evidence="1" id="KW-1188">Viral release from host cell</keyword>
<evidence type="ECO:0000256" key="1">
    <source>
        <dbReference type="ARBA" id="ARBA00022612"/>
    </source>
</evidence>
<evidence type="ECO:0000259" key="5">
    <source>
        <dbReference type="Pfam" id="PF04586"/>
    </source>
</evidence>
<gene>
    <name evidence="6" type="ORF">N2K84_18155</name>
</gene>
<feature type="domain" description="Prohead serine protease" evidence="5">
    <location>
        <begin position="1"/>
        <end position="149"/>
    </location>
</feature>
<dbReference type="GO" id="GO:0008233">
    <property type="term" value="F:peptidase activity"/>
    <property type="evidence" value="ECO:0007669"/>
    <property type="project" value="UniProtKB-KW"/>
</dbReference>
<proteinExistence type="predicted"/>
<evidence type="ECO:0000256" key="3">
    <source>
        <dbReference type="ARBA" id="ARBA00022801"/>
    </source>
</evidence>
<name>A0AA41YBG0_9BACT</name>
<sequence>MDGYASVFNQRSKLMLEKGKVFFEIIKPGAFDEVLQKEDLNVKAVVDHNPEKLLGRTKSGTLLLSVDDKGLKYSILMGNTQLHKDTLEMVERGDLYESSFIFSIKPGDSTFTRDENGNLLHIVNKISGLYDVTLATDGAYANTDVSIRKAISDYELEEAKEKLKLIQEENNNKRNYIIELKNSL</sequence>
<feature type="coiled-coil region" evidence="4">
    <location>
        <begin position="149"/>
        <end position="176"/>
    </location>
</feature>
<accession>A0AA41YBG0</accession>
<dbReference type="EMBL" id="JAPAAF010000045">
    <property type="protein sequence ID" value="MCW0484663.1"/>
    <property type="molecule type" value="Genomic_DNA"/>
</dbReference>
<dbReference type="InterPro" id="IPR006433">
    <property type="entry name" value="Prohead_protease"/>
</dbReference>
<comment type="caution">
    <text evidence="6">The sequence shown here is derived from an EMBL/GenBank/DDBJ whole genome shotgun (WGS) entry which is preliminary data.</text>
</comment>
<dbReference type="NCBIfam" id="TIGR01543">
    <property type="entry name" value="proheadase_HK97"/>
    <property type="match status" value="1"/>
</dbReference>
<dbReference type="Proteomes" id="UP001163821">
    <property type="component" value="Unassembled WGS sequence"/>
</dbReference>
<keyword evidence="7" id="KW-1185">Reference proteome</keyword>
<dbReference type="InterPro" id="IPR054613">
    <property type="entry name" value="Peptidase_S78_dom"/>
</dbReference>
<evidence type="ECO:0000256" key="4">
    <source>
        <dbReference type="SAM" id="Coils"/>
    </source>
</evidence>
<dbReference type="RefSeq" id="WP_282593265.1">
    <property type="nucleotide sequence ID" value="NZ_JAPAAF010000045.1"/>
</dbReference>
<evidence type="ECO:0000313" key="6">
    <source>
        <dbReference type="EMBL" id="MCW0484663.1"/>
    </source>
</evidence>
<protein>
    <submittedName>
        <fullName evidence="6">HK97 family phage prohead protease</fullName>
    </submittedName>
</protein>
<keyword evidence="2 6" id="KW-0645">Protease</keyword>
<keyword evidence="4" id="KW-0175">Coiled coil</keyword>